<evidence type="ECO:0008006" key="4">
    <source>
        <dbReference type="Google" id="ProtNLM"/>
    </source>
</evidence>
<proteinExistence type="predicted"/>
<evidence type="ECO:0000313" key="2">
    <source>
        <dbReference type="EMBL" id="KAL3696264.1"/>
    </source>
</evidence>
<name>A0ABD3HZM7_9MARC</name>
<gene>
    <name evidence="2" type="ORF">R1sor_010340</name>
</gene>
<comment type="caution">
    <text evidence="2">The sequence shown here is derived from an EMBL/GenBank/DDBJ whole genome shotgun (WGS) entry which is preliminary data.</text>
</comment>
<evidence type="ECO:0000256" key="1">
    <source>
        <dbReference type="SAM" id="MobiDB-lite"/>
    </source>
</evidence>
<feature type="compositionally biased region" description="Acidic residues" evidence="1">
    <location>
        <begin position="80"/>
        <end position="92"/>
    </location>
</feature>
<sequence>MHEIARGRGIVDPDAAIWRRSELTNLPRQSDRVTIGKQLEKLIELQILDDDSTSSSESDLEMLDLLSTDTDSTDSSSDSDRDEDILDDSDTDYEDDIADLDALREVLQHSRYFTRADKWEKSSEFFVFHNNSPKPQAAVFVQLAVALDHFGHEGNGACLDRSMLLWGISHGSMVNYTNRVMIALESCMGQEIAWPNR</sequence>
<evidence type="ECO:0000313" key="3">
    <source>
        <dbReference type="Proteomes" id="UP001633002"/>
    </source>
</evidence>
<feature type="region of interest" description="Disordered" evidence="1">
    <location>
        <begin position="67"/>
        <end position="92"/>
    </location>
</feature>
<dbReference type="AlphaFoldDB" id="A0ABD3HZM7"/>
<reference evidence="2 3" key="1">
    <citation type="submission" date="2024-09" db="EMBL/GenBank/DDBJ databases">
        <title>Chromosome-scale assembly of Riccia sorocarpa.</title>
        <authorList>
            <person name="Paukszto L."/>
        </authorList>
    </citation>
    <scope>NUCLEOTIDE SEQUENCE [LARGE SCALE GENOMIC DNA]</scope>
    <source>
        <strain evidence="2">LP-2024</strain>
        <tissue evidence="2">Aerial parts of the thallus</tissue>
    </source>
</reference>
<keyword evidence="3" id="KW-1185">Reference proteome</keyword>
<feature type="compositionally biased region" description="Low complexity" evidence="1">
    <location>
        <begin position="67"/>
        <end position="76"/>
    </location>
</feature>
<accession>A0ABD3HZM7</accession>
<dbReference type="EMBL" id="JBJQOH010000002">
    <property type="protein sequence ID" value="KAL3696264.1"/>
    <property type="molecule type" value="Genomic_DNA"/>
</dbReference>
<protein>
    <recommendedName>
        <fullName evidence="4">PDEase domain-containing protein</fullName>
    </recommendedName>
</protein>
<organism evidence="2 3">
    <name type="scientific">Riccia sorocarpa</name>
    <dbReference type="NCBI Taxonomy" id="122646"/>
    <lineage>
        <taxon>Eukaryota</taxon>
        <taxon>Viridiplantae</taxon>
        <taxon>Streptophyta</taxon>
        <taxon>Embryophyta</taxon>
        <taxon>Marchantiophyta</taxon>
        <taxon>Marchantiopsida</taxon>
        <taxon>Marchantiidae</taxon>
        <taxon>Marchantiales</taxon>
        <taxon>Ricciaceae</taxon>
        <taxon>Riccia</taxon>
    </lineage>
</organism>
<dbReference type="Proteomes" id="UP001633002">
    <property type="component" value="Unassembled WGS sequence"/>
</dbReference>